<dbReference type="InterPro" id="IPR036388">
    <property type="entry name" value="WH-like_DNA-bd_sf"/>
</dbReference>
<keyword evidence="7" id="KW-1185">Reference proteome</keyword>
<evidence type="ECO:0000256" key="2">
    <source>
        <dbReference type="ARBA" id="ARBA00023015"/>
    </source>
</evidence>
<dbReference type="Pfam" id="PF03466">
    <property type="entry name" value="LysR_substrate"/>
    <property type="match status" value="1"/>
</dbReference>
<evidence type="ECO:0000256" key="3">
    <source>
        <dbReference type="ARBA" id="ARBA00023125"/>
    </source>
</evidence>
<evidence type="ECO:0000256" key="1">
    <source>
        <dbReference type="ARBA" id="ARBA00009437"/>
    </source>
</evidence>
<dbReference type="GO" id="GO:0003677">
    <property type="term" value="F:DNA binding"/>
    <property type="evidence" value="ECO:0007669"/>
    <property type="project" value="UniProtKB-KW"/>
</dbReference>
<feature type="domain" description="HTH lysR-type" evidence="5">
    <location>
        <begin position="9"/>
        <end position="66"/>
    </location>
</feature>
<dbReference type="InterPro" id="IPR000847">
    <property type="entry name" value="LysR_HTH_N"/>
</dbReference>
<reference evidence="6 7" key="2">
    <citation type="submission" date="2017-10" db="EMBL/GenBank/DDBJ databases">
        <authorList>
            <person name="Banno H."/>
            <person name="Chua N.-H."/>
        </authorList>
    </citation>
    <scope>NUCLEOTIDE SEQUENCE [LARGE SCALE GENOMIC DNA]</scope>
    <source>
        <strain evidence="6 7">JK623</strain>
    </source>
</reference>
<gene>
    <name evidence="6" type="ORF">CSX02_08255</name>
</gene>
<dbReference type="PRINTS" id="PR00039">
    <property type="entry name" value="HTHLYSR"/>
</dbReference>
<name>A0A2G3E2Q5_9FIRM</name>
<dbReference type="InterPro" id="IPR005119">
    <property type="entry name" value="LysR_subst-bd"/>
</dbReference>
<dbReference type="CDD" id="cd05466">
    <property type="entry name" value="PBP2_LTTR_substrate"/>
    <property type="match status" value="1"/>
</dbReference>
<dbReference type="SUPFAM" id="SSF53850">
    <property type="entry name" value="Periplasmic binding protein-like II"/>
    <property type="match status" value="1"/>
</dbReference>
<dbReference type="GO" id="GO:0003700">
    <property type="term" value="F:DNA-binding transcription factor activity"/>
    <property type="evidence" value="ECO:0007669"/>
    <property type="project" value="InterPro"/>
</dbReference>
<evidence type="ECO:0000256" key="4">
    <source>
        <dbReference type="ARBA" id="ARBA00023163"/>
    </source>
</evidence>
<protein>
    <recommendedName>
        <fullName evidence="5">HTH lysR-type domain-containing protein</fullName>
    </recommendedName>
</protein>
<organism evidence="6 7">
    <name type="scientific">Agathobacter ruminis</name>
    <dbReference type="NCBI Taxonomy" id="1712665"/>
    <lineage>
        <taxon>Bacteria</taxon>
        <taxon>Bacillati</taxon>
        <taxon>Bacillota</taxon>
        <taxon>Clostridia</taxon>
        <taxon>Lachnospirales</taxon>
        <taxon>Lachnospiraceae</taxon>
        <taxon>Agathobacter</taxon>
    </lineage>
</organism>
<keyword evidence="4" id="KW-0804">Transcription</keyword>
<dbReference type="FunFam" id="1.10.10.10:FF:000001">
    <property type="entry name" value="LysR family transcriptional regulator"/>
    <property type="match status" value="1"/>
</dbReference>
<dbReference type="Gene3D" id="1.10.10.10">
    <property type="entry name" value="Winged helix-like DNA-binding domain superfamily/Winged helix DNA-binding domain"/>
    <property type="match status" value="1"/>
</dbReference>
<dbReference type="PANTHER" id="PTHR30346:SF17">
    <property type="entry name" value="LYSR FAMILY TRANSCRIPTIONAL REGULATOR"/>
    <property type="match status" value="1"/>
</dbReference>
<dbReference type="PROSITE" id="PS50931">
    <property type="entry name" value="HTH_LYSR"/>
    <property type="match status" value="1"/>
</dbReference>
<reference evidence="6 7" key="1">
    <citation type="submission" date="2017-10" db="EMBL/GenBank/DDBJ databases">
        <title>Resolving the taxonomy of Roseburia spp., Eubacterium rectale and Agathobacter spp. through phylogenomic analysis.</title>
        <authorList>
            <person name="Sheridan P.O."/>
            <person name="Walker A.W."/>
            <person name="Duncan S.H."/>
            <person name="Scott K.P."/>
            <person name="Toole P.W.O."/>
            <person name="Luis P."/>
            <person name="Flint H.J."/>
        </authorList>
    </citation>
    <scope>NUCLEOTIDE SEQUENCE [LARGE SCALE GENOMIC DNA]</scope>
    <source>
        <strain evidence="6 7">JK623</strain>
    </source>
</reference>
<comment type="caution">
    <text evidence="6">The sequence shown here is derived from an EMBL/GenBank/DDBJ whole genome shotgun (WGS) entry which is preliminary data.</text>
</comment>
<proteinExistence type="inferred from homology"/>
<keyword evidence="3" id="KW-0238">DNA-binding</keyword>
<evidence type="ECO:0000313" key="6">
    <source>
        <dbReference type="EMBL" id="PHU37383.1"/>
    </source>
</evidence>
<dbReference type="PANTHER" id="PTHR30346">
    <property type="entry name" value="TRANSCRIPTIONAL DUAL REGULATOR HCAR-RELATED"/>
    <property type="match status" value="1"/>
</dbReference>
<dbReference type="Pfam" id="PF00126">
    <property type="entry name" value="HTH_1"/>
    <property type="match status" value="1"/>
</dbReference>
<dbReference type="InterPro" id="IPR036390">
    <property type="entry name" value="WH_DNA-bd_sf"/>
</dbReference>
<dbReference type="Proteomes" id="UP000224563">
    <property type="component" value="Unassembled WGS sequence"/>
</dbReference>
<evidence type="ECO:0000313" key="7">
    <source>
        <dbReference type="Proteomes" id="UP000224563"/>
    </source>
</evidence>
<dbReference type="Gene3D" id="3.40.190.10">
    <property type="entry name" value="Periplasmic binding protein-like II"/>
    <property type="match status" value="2"/>
</dbReference>
<dbReference type="SUPFAM" id="SSF46785">
    <property type="entry name" value="Winged helix' DNA-binding domain"/>
    <property type="match status" value="1"/>
</dbReference>
<evidence type="ECO:0000259" key="5">
    <source>
        <dbReference type="PROSITE" id="PS50931"/>
    </source>
</evidence>
<sequence length="308" mass="34849">MYPNPEVTMTLNQIRYFLTLSESLNYTEAAKCLFITQPNLSRQIQSMEEELGFQLFVRKNRSVTLTPGGAVLFQKFRKLMEQYNQAVAEAYNASKGYRGSLNVEILDVYDISKHFPELLRNVQSSDSTLNLNLRRRSLGELIADLYDGSADLILTYGFSLFDQPNLITTDVGTFDSCIMLNKQHPLATKPDLCLADLKDELFIQLNQSICPEGARYLNALLDHAGIHPPIKFVDSMSDIMLWVETGDAVCITSNVTNEWVNPNVNIIPIDSDEAKNHTLTFAWCRNNYNPAIATFMEQVEQILTAQSK</sequence>
<keyword evidence="2" id="KW-0805">Transcription regulation</keyword>
<accession>A0A2G3E2Q5</accession>
<dbReference type="EMBL" id="PDYG01000057">
    <property type="protein sequence ID" value="PHU37383.1"/>
    <property type="molecule type" value="Genomic_DNA"/>
</dbReference>
<comment type="similarity">
    <text evidence="1">Belongs to the LysR transcriptional regulatory family.</text>
</comment>
<dbReference type="AlphaFoldDB" id="A0A2G3E2Q5"/>
<dbReference type="GO" id="GO:0032993">
    <property type="term" value="C:protein-DNA complex"/>
    <property type="evidence" value="ECO:0007669"/>
    <property type="project" value="TreeGrafter"/>
</dbReference>